<sequence length="107" mass="12745">MEEFEFVFILHFRNRILRHFSKANKILQSPNILLSSCADWYRSLLDILRGIREDFDAFEQQAKNTLPNTEYRTTIRIIRSKSQGNYENSSDPDALEELSSRDKFRNK</sequence>
<keyword evidence="3" id="KW-1185">Reference proteome</keyword>
<evidence type="ECO:0000313" key="2">
    <source>
        <dbReference type="EMBL" id="GIY61062.1"/>
    </source>
</evidence>
<name>A0AAV4UTD2_9ARAC</name>
<dbReference type="Proteomes" id="UP001054837">
    <property type="component" value="Unassembled WGS sequence"/>
</dbReference>
<protein>
    <submittedName>
        <fullName evidence="2">Uncharacterized protein</fullName>
    </submittedName>
</protein>
<gene>
    <name evidence="2" type="primary">X975_02324</name>
    <name evidence="2" type="ORF">CDAR_311531</name>
</gene>
<accession>A0AAV4UTD2</accession>
<evidence type="ECO:0000256" key="1">
    <source>
        <dbReference type="SAM" id="MobiDB-lite"/>
    </source>
</evidence>
<feature type="compositionally biased region" description="Polar residues" evidence="1">
    <location>
        <begin position="82"/>
        <end position="91"/>
    </location>
</feature>
<evidence type="ECO:0000313" key="3">
    <source>
        <dbReference type="Proteomes" id="UP001054837"/>
    </source>
</evidence>
<reference evidence="2 3" key="1">
    <citation type="submission" date="2021-06" db="EMBL/GenBank/DDBJ databases">
        <title>Caerostris darwini draft genome.</title>
        <authorList>
            <person name="Kono N."/>
            <person name="Arakawa K."/>
        </authorList>
    </citation>
    <scope>NUCLEOTIDE SEQUENCE [LARGE SCALE GENOMIC DNA]</scope>
</reference>
<feature type="region of interest" description="Disordered" evidence="1">
    <location>
        <begin position="82"/>
        <end position="107"/>
    </location>
</feature>
<feature type="compositionally biased region" description="Basic and acidic residues" evidence="1">
    <location>
        <begin position="98"/>
        <end position="107"/>
    </location>
</feature>
<dbReference type="EMBL" id="BPLQ01011912">
    <property type="protein sequence ID" value="GIY61062.1"/>
    <property type="molecule type" value="Genomic_DNA"/>
</dbReference>
<organism evidence="2 3">
    <name type="scientific">Caerostris darwini</name>
    <dbReference type="NCBI Taxonomy" id="1538125"/>
    <lineage>
        <taxon>Eukaryota</taxon>
        <taxon>Metazoa</taxon>
        <taxon>Ecdysozoa</taxon>
        <taxon>Arthropoda</taxon>
        <taxon>Chelicerata</taxon>
        <taxon>Arachnida</taxon>
        <taxon>Araneae</taxon>
        <taxon>Araneomorphae</taxon>
        <taxon>Entelegynae</taxon>
        <taxon>Araneoidea</taxon>
        <taxon>Araneidae</taxon>
        <taxon>Caerostris</taxon>
    </lineage>
</organism>
<comment type="caution">
    <text evidence="2">The sequence shown here is derived from an EMBL/GenBank/DDBJ whole genome shotgun (WGS) entry which is preliminary data.</text>
</comment>
<dbReference type="AlphaFoldDB" id="A0AAV4UTD2"/>
<proteinExistence type="predicted"/>